<accession>A0AAN7X6F3</accession>
<gene>
    <name evidence="1" type="ORF">PBY51_005000</name>
</gene>
<protein>
    <submittedName>
        <fullName evidence="1">Uncharacterized protein</fullName>
    </submittedName>
</protein>
<reference evidence="1 2" key="2">
    <citation type="journal article" date="2023" name="Mol. Biol. Evol.">
        <title>Genomics of Secondarily Temperate Adaptation in the Only Non-Antarctic Icefish.</title>
        <authorList>
            <person name="Rivera-Colon A.G."/>
            <person name="Rayamajhi N."/>
            <person name="Minhas B.F."/>
            <person name="Madrigal G."/>
            <person name="Bilyk K.T."/>
            <person name="Yoon V."/>
            <person name="Hune M."/>
            <person name="Gregory S."/>
            <person name="Cheng C.H.C."/>
            <person name="Catchen J.M."/>
        </authorList>
    </citation>
    <scope>NUCLEOTIDE SEQUENCE [LARGE SCALE GENOMIC DNA]</scope>
    <source>
        <strain evidence="1">JMC-PN-2008</strain>
    </source>
</reference>
<organism evidence="1 2">
    <name type="scientific">Eleginops maclovinus</name>
    <name type="common">Patagonian blennie</name>
    <name type="synonym">Eleginus maclovinus</name>
    <dbReference type="NCBI Taxonomy" id="56733"/>
    <lineage>
        <taxon>Eukaryota</taxon>
        <taxon>Metazoa</taxon>
        <taxon>Chordata</taxon>
        <taxon>Craniata</taxon>
        <taxon>Vertebrata</taxon>
        <taxon>Euteleostomi</taxon>
        <taxon>Actinopterygii</taxon>
        <taxon>Neopterygii</taxon>
        <taxon>Teleostei</taxon>
        <taxon>Neoteleostei</taxon>
        <taxon>Acanthomorphata</taxon>
        <taxon>Eupercaria</taxon>
        <taxon>Perciformes</taxon>
        <taxon>Notothenioidei</taxon>
        <taxon>Eleginopidae</taxon>
        <taxon>Eleginops</taxon>
    </lineage>
</organism>
<sequence>MSLRSLPLFPVSAAHLSSTLNTMHVGTHAPAHVSRRVPGQECPVLSALLLCFQLSPGSHSLCPLAASNQSALSLSPCIDLPLL</sequence>
<evidence type="ECO:0000313" key="1">
    <source>
        <dbReference type="EMBL" id="KAK5854844.1"/>
    </source>
</evidence>
<proteinExistence type="predicted"/>
<evidence type="ECO:0000313" key="2">
    <source>
        <dbReference type="Proteomes" id="UP001346869"/>
    </source>
</evidence>
<dbReference type="Proteomes" id="UP001346869">
    <property type="component" value="Unassembled WGS sequence"/>
</dbReference>
<keyword evidence="2" id="KW-1185">Reference proteome</keyword>
<comment type="caution">
    <text evidence="1">The sequence shown here is derived from an EMBL/GenBank/DDBJ whole genome shotgun (WGS) entry which is preliminary data.</text>
</comment>
<dbReference type="EMBL" id="JAUZQC010000018">
    <property type="protein sequence ID" value="KAK5854844.1"/>
    <property type="molecule type" value="Genomic_DNA"/>
</dbReference>
<dbReference type="AlphaFoldDB" id="A0AAN7X6F3"/>
<reference evidence="1 2" key="1">
    <citation type="journal article" date="2023" name="Genes (Basel)">
        <title>Chromosome-Level Genome Assembly and Circadian Gene Repertoire of the Patagonia Blennie Eleginops maclovinus-The Closest Ancestral Proxy of Antarctic Cryonotothenioids.</title>
        <authorList>
            <person name="Cheng C.C."/>
            <person name="Rivera-Colon A.G."/>
            <person name="Minhas B.F."/>
            <person name="Wilson L."/>
            <person name="Rayamajhi N."/>
            <person name="Vargas-Chacoff L."/>
            <person name="Catchen J.M."/>
        </authorList>
    </citation>
    <scope>NUCLEOTIDE SEQUENCE [LARGE SCALE GENOMIC DNA]</scope>
    <source>
        <strain evidence="1">JMC-PN-2008</strain>
    </source>
</reference>
<name>A0AAN7X6F3_ELEMC</name>